<evidence type="ECO:0000256" key="3">
    <source>
        <dbReference type="ARBA" id="ARBA00022517"/>
    </source>
</evidence>
<accession>A0A381VWB8</accession>
<feature type="domain" description="EngA-type G" evidence="8">
    <location>
        <begin position="178"/>
        <end position="353"/>
    </location>
</feature>
<dbReference type="InterPro" id="IPR006073">
    <property type="entry name" value="GTP-bd"/>
</dbReference>
<gene>
    <name evidence="9" type="ORF">METZ01_LOCUS96922</name>
</gene>
<evidence type="ECO:0000256" key="5">
    <source>
        <dbReference type="ARBA" id="ARBA00022741"/>
    </source>
</evidence>
<evidence type="ECO:0000313" key="9">
    <source>
        <dbReference type="EMBL" id="SVA44068.1"/>
    </source>
</evidence>
<dbReference type="PIRSF" id="PIRSF006485">
    <property type="entry name" value="GTP-binding_EngA"/>
    <property type="match status" value="1"/>
</dbReference>
<dbReference type="NCBIfam" id="TIGR03594">
    <property type="entry name" value="GTPase_EngA"/>
    <property type="match status" value="1"/>
</dbReference>
<dbReference type="FunFam" id="3.30.300.20:FF:000004">
    <property type="entry name" value="GTPase Der"/>
    <property type="match status" value="1"/>
</dbReference>
<dbReference type="CDD" id="cd01895">
    <property type="entry name" value="EngA2"/>
    <property type="match status" value="1"/>
</dbReference>
<dbReference type="InterPro" id="IPR032859">
    <property type="entry name" value="KH_dom-like"/>
</dbReference>
<evidence type="ECO:0000256" key="6">
    <source>
        <dbReference type="ARBA" id="ARBA00023134"/>
    </source>
</evidence>
<dbReference type="InterPro" id="IPR031166">
    <property type="entry name" value="G_ENGA"/>
</dbReference>
<dbReference type="InterPro" id="IPR016484">
    <property type="entry name" value="GTPase_Der"/>
</dbReference>
<dbReference type="GO" id="GO:0042254">
    <property type="term" value="P:ribosome biogenesis"/>
    <property type="evidence" value="ECO:0007669"/>
    <property type="project" value="UniProtKB-KW"/>
</dbReference>
<reference evidence="9" key="1">
    <citation type="submission" date="2018-05" db="EMBL/GenBank/DDBJ databases">
        <authorList>
            <person name="Lanie J.A."/>
            <person name="Ng W.-L."/>
            <person name="Kazmierczak K.M."/>
            <person name="Andrzejewski T.M."/>
            <person name="Davidsen T.M."/>
            <person name="Wayne K.J."/>
            <person name="Tettelin H."/>
            <person name="Glass J.I."/>
            <person name="Rusch D."/>
            <person name="Podicherti R."/>
            <person name="Tsui H.-C.T."/>
            <person name="Winkler M.E."/>
        </authorList>
    </citation>
    <scope>NUCLEOTIDE SEQUENCE</scope>
</reference>
<dbReference type="Pfam" id="PF01926">
    <property type="entry name" value="MMR_HSR1"/>
    <property type="match status" value="2"/>
</dbReference>
<feature type="domain" description="EngA-type G" evidence="8">
    <location>
        <begin position="5"/>
        <end position="169"/>
    </location>
</feature>
<dbReference type="NCBIfam" id="TIGR00231">
    <property type="entry name" value="small_GTP"/>
    <property type="match status" value="2"/>
</dbReference>
<keyword evidence="3" id="KW-0690">Ribosome biogenesis</keyword>
<dbReference type="CDD" id="cd01894">
    <property type="entry name" value="EngA1"/>
    <property type="match status" value="1"/>
</dbReference>
<evidence type="ECO:0000259" key="8">
    <source>
        <dbReference type="PROSITE" id="PS51712"/>
    </source>
</evidence>
<dbReference type="SUPFAM" id="SSF52540">
    <property type="entry name" value="P-loop containing nucleoside triphosphate hydrolases"/>
    <property type="match status" value="2"/>
</dbReference>
<dbReference type="PANTHER" id="PTHR43834:SF6">
    <property type="entry name" value="GTPASE DER"/>
    <property type="match status" value="1"/>
</dbReference>
<dbReference type="InterPro" id="IPR027417">
    <property type="entry name" value="P-loop_NTPase"/>
</dbReference>
<evidence type="ECO:0000256" key="7">
    <source>
        <dbReference type="ARBA" id="ARBA00032345"/>
    </source>
</evidence>
<keyword evidence="4" id="KW-0677">Repeat</keyword>
<organism evidence="9">
    <name type="scientific">marine metagenome</name>
    <dbReference type="NCBI Taxonomy" id="408172"/>
    <lineage>
        <taxon>unclassified sequences</taxon>
        <taxon>metagenomes</taxon>
        <taxon>ecological metagenomes</taxon>
    </lineage>
</organism>
<sequence>MSALPLIAIIGRANVGKSTLFNRLVRKRKAIVNNTPGVTRDRIYGQSDWLGHSFTVVDTGGIDIDGVNDIENQVVEQALLAQDEADVLIFVADKNLGLTPEDRTVVGQLRKSGKPFFFIVNKIDEVGHEQELSDFSAIGMDPIYPVSAEHGYGVADMLDELVASLPEMTAPPLPENTVCVAIVGRPNVGKSSLINRLLDSSRCIVSGIPGTTRDAIDTIFKQGDKNFLLVDTAGIKRKGRTSHVLDKFSVIMALKALDRCDIAVVLVDLSEGITDQDVTIAGYAFEKGRGCLFAVNKWDLAVSLGVTRDSVKEQILRKCKFLDFAPVIFLSALSGYGVEKLLPEVGMIYKEYEKNLSTRKLNDCIEKAIEKNPIPNFRGKFVKVQYATQIKNRPPTLKCFVNYPEGIHFSYKRYLTNSLRKTFGFAGTPIRLFFSGNKKRSRD</sequence>
<dbReference type="HAMAP" id="MF_00195">
    <property type="entry name" value="GTPase_Der"/>
    <property type="match status" value="1"/>
</dbReference>
<dbReference type="GO" id="GO:0005525">
    <property type="term" value="F:GTP binding"/>
    <property type="evidence" value="ECO:0007669"/>
    <property type="project" value="UniProtKB-KW"/>
</dbReference>
<name>A0A381VWB8_9ZZZZ</name>
<keyword evidence="6" id="KW-0342">GTP-binding</keyword>
<dbReference type="Pfam" id="PF14714">
    <property type="entry name" value="KH_dom-like"/>
    <property type="match status" value="1"/>
</dbReference>
<evidence type="ECO:0000256" key="2">
    <source>
        <dbReference type="ARBA" id="ARBA00020953"/>
    </source>
</evidence>
<dbReference type="InterPro" id="IPR005225">
    <property type="entry name" value="Small_GTP-bd"/>
</dbReference>
<dbReference type="FunFam" id="3.40.50.300:FF:000040">
    <property type="entry name" value="GTPase Der"/>
    <property type="match status" value="1"/>
</dbReference>
<keyword evidence="5" id="KW-0547">Nucleotide-binding</keyword>
<evidence type="ECO:0000256" key="1">
    <source>
        <dbReference type="ARBA" id="ARBA00008279"/>
    </source>
</evidence>
<evidence type="ECO:0000256" key="4">
    <source>
        <dbReference type="ARBA" id="ARBA00022737"/>
    </source>
</evidence>
<dbReference type="AlphaFoldDB" id="A0A381VWB8"/>
<dbReference type="InterPro" id="IPR015946">
    <property type="entry name" value="KH_dom-like_a/b"/>
</dbReference>
<dbReference type="EMBL" id="UINC01009855">
    <property type="protein sequence ID" value="SVA44068.1"/>
    <property type="molecule type" value="Genomic_DNA"/>
</dbReference>
<proteinExistence type="inferred from homology"/>
<dbReference type="PROSITE" id="PS51712">
    <property type="entry name" value="G_ENGA"/>
    <property type="match status" value="2"/>
</dbReference>
<comment type="similarity">
    <text evidence="1">Belongs to the TRAFAC class TrmE-Era-EngA-EngB-Septin-like GTPase superfamily. EngA (Der) GTPase family.</text>
</comment>
<protein>
    <recommendedName>
        <fullName evidence="2">GTPase Der</fullName>
    </recommendedName>
    <alternativeName>
        <fullName evidence="7">GTP-binding protein EngA</fullName>
    </alternativeName>
</protein>
<dbReference type="GO" id="GO:0043022">
    <property type="term" value="F:ribosome binding"/>
    <property type="evidence" value="ECO:0007669"/>
    <property type="project" value="TreeGrafter"/>
</dbReference>
<dbReference type="Gene3D" id="3.40.50.300">
    <property type="entry name" value="P-loop containing nucleotide triphosphate hydrolases"/>
    <property type="match status" value="2"/>
</dbReference>
<dbReference type="FunFam" id="3.40.50.300:FF:000057">
    <property type="entry name" value="GTPase Der"/>
    <property type="match status" value="1"/>
</dbReference>
<dbReference type="Gene3D" id="3.30.300.20">
    <property type="match status" value="1"/>
</dbReference>
<dbReference type="PANTHER" id="PTHR43834">
    <property type="entry name" value="GTPASE DER"/>
    <property type="match status" value="1"/>
</dbReference>